<evidence type="ECO:0000259" key="5">
    <source>
        <dbReference type="PROSITE" id="PS50931"/>
    </source>
</evidence>
<dbReference type="SUPFAM" id="SSF53850">
    <property type="entry name" value="Periplasmic binding protein-like II"/>
    <property type="match status" value="1"/>
</dbReference>
<dbReference type="Gene3D" id="1.10.10.10">
    <property type="entry name" value="Winged helix-like DNA-binding domain superfamily/Winged helix DNA-binding domain"/>
    <property type="match status" value="1"/>
</dbReference>
<evidence type="ECO:0000256" key="3">
    <source>
        <dbReference type="ARBA" id="ARBA00023125"/>
    </source>
</evidence>
<dbReference type="InterPro" id="IPR000847">
    <property type="entry name" value="LysR_HTH_N"/>
</dbReference>
<evidence type="ECO:0000256" key="2">
    <source>
        <dbReference type="ARBA" id="ARBA00023015"/>
    </source>
</evidence>
<gene>
    <name evidence="6" type="ORF">LDJ79_12460</name>
</gene>
<name>A0ABS7YRS8_9VIBR</name>
<dbReference type="PANTHER" id="PTHR30126">
    <property type="entry name" value="HTH-TYPE TRANSCRIPTIONAL REGULATOR"/>
    <property type="match status" value="1"/>
</dbReference>
<dbReference type="InterPro" id="IPR036390">
    <property type="entry name" value="WH_DNA-bd_sf"/>
</dbReference>
<evidence type="ECO:0000313" key="6">
    <source>
        <dbReference type="EMBL" id="MCA2016929.1"/>
    </source>
</evidence>
<accession>A0ABS7YRS8</accession>
<dbReference type="SUPFAM" id="SSF46785">
    <property type="entry name" value="Winged helix' DNA-binding domain"/>
    <property type="match status" value="1"/>
</dbReference>
<comment type="similarity">
    <text evidence="1">Belongs to the LysR transcriptional regulatory family.</text>
</comment>
<evidence type="ECO:0000256" key="1">
    <source>
        <dbReference type="ARBA" id="ARBA00009437"/>
    </source>
</evidence>
<feature type="domain" description="HTH lysR-type" evidence="5">
    <location>
        <begin position="2"/>
        <end position="59"/>
    </location>
</feature>
<dbReference type="Proteomes" id="UP001199044">
    <property type="component" value="Unassembled WGS sequence"/>
</dbReference>
<dbReference type="EMBL" id="JAIWIU010000077">
    <property type="protein sequence ID" value="MCA2016929.1"/>
    <property type="molecule type" value="Genomic_DNA"/>
</dbReference>
<keyword evidence="3" id="KW-0238">DNA-binding</keyword>
<dbReference type="PROSITE" id="PS50931">
    <property type="entry name" value="HTH_LYSR"/>
    <property type="match status" value="1"/>
</dbReference>
<dbReference type="Gene3D" id="3.40.190.10">
    <property type="entry name" value="Periplasmic binding protein-like II"/>
    <property type="match status" value="2"/>
</dbReference>
<keyword evidence="2" id="KW-0805">Transcription regulation</keyword>
<dbReference type="InterPro" id="IPR005119">
    <property type="entry name" value="LysR_subst-bd"/>
</dbReference>
<organism evidence="6 7">
    <name type="scientific">Vibrio tritonius</name>
    <dbReference type="NCBI Taxonomy" id="1435069"/>
    <lineage>
        <taxon>Bacteria</taxon>
        <taxon>Pseudomonadati</taxon>
        <taxon>Pseudomonadota</taxon>
        <taxon>Gammaproteobacteria</taxon>
        <taxon>Vibrionales</taxon>
        <taxon>Vibrionaceae</taxon>
        <taxon>Vibrio</taxon>
    </lineage>
</organism>
<dbReference type="Pfam" id="PF03466">
    <property type="entry name" value="LysR_substrate"/>
    <property type="match status" value="1"/>
</dbReference>
<evidence type="ECO:0000313" key="7">
    <source>
        <dbReference type="Proteomes" id="UP001199044"/>
    </source>
</evidence>
<reference evidence="7" key="1">
    <citation type="submission" date="2023-07" db="EMBL/GenBank/DDBJ databases">
        <title>Molecular identification of indigenous halophilic bacteria isolated from red sea cost, biodegradation of synthetic dyes and assessment of degraded metabolite toxicity.</title>
        <authorList>
            <person name="Chaieb K."/>
            <person name="Altayb H.N."/>
        </authorList>
    </citation>
    <scope>NUCLEOTIDE SEQUENCE [LARGE SCALE GENOMIC DNA]</scope>
    <source>
        <strain evidence="7">K20</strain>
    </source>
</reference>
<comment type="caution">
    <text evidence="6">The sequence shown here is derived from an EMBL/GenBank/DDBJ whole genome shotgun (WGS) entry which is preliminary data.</text>
</comment>
<keyword evidence="7" id="KW-1185">Reference proteome</keyword>
<evidence type="ECO:0000256" key="4">
    <source>
        <dbReference type="ARBA" id="ARBA00023163"/>
    </source>
</evidence>
<sequence length="304" mass="33858">MLNLKQLETFVCIAHLGSFRQTAEQLCTTQPAISTRIVNLEHTLDTTLFHRDGGKVSLTTKGRELLPLAESIVASSQQFMQKASHETTLSGLLKMGVSETLVHTWVPVFLEKLHQVLPQVEVELSVDATVNLTRELLARNLDIAMMMGPINEPSSVNSPLSTYQLFWVARPDIANQVSGGLRDFIHWPIITYGRNTAPYHEISHYFKQKNQHDMRFYSSASLSACVKLVENGVGIASLPKEVVQEQLESGELVIIEAEWNPKPLYFTVTYLNASERIRSQQLLEQAVELALQAAGDHGLAVANP</sequence>
<protein>
    <submittedName>
        <fullName evidence="6">LysR family transcriptional regulator</fullName>
    </submittedName>
</protein>
<dbReference type="RefSeq" id="WP_225250789.1">
    <property type="nucleotide sequence ID" value="NZ_JAIWIU010000077.1"/>
</dbReference>
<dbReference type="PANTHER" id="PTHR30126:SF77">
    <property type="entry name" value="TRANSCRIPTIONAL REGULATORY PROTEIN"/>
    <property type="match status" value="1"/>
</dbReference>
<dbReference type="Pfam" id="PF00126">
    <property type="entry name" value="HTH_1"/>
    <property type="match status" value="1"/>
</dbReference>
<keyword evidence="4" id="KW-0804">Transcription</keyword>
<dbReference type="InterPro" id="IPR036388">
    <property type="entry name" value="WH-like_DNA-bd_sf"/>
</dbReference>
<proteinExistence type="inferred from homology"/>
<dbReference type="PRINTS" id="PR00039">
    <property type="entry name" value="HTHLYSR"/>
</dbReference>
<dbReference type="CDD" id="cd05466">
    <property type="entry name" value="PBP2_LTTR_substrate"/>
    <property type="match status" value="1"/>
</dbReference>